<evidence type="ECO:0000256" key="1">
    <source>
        <dbReference type="ARBA" id="ARBA00009023"/>
    </source>
</evidence>
<evidence type="ECO:0000256" key="3">
    <source>
        <dbReference type="ARBA" id="ARBA00022729"/>
    </source>
</evidence>
<protein>
    <submittedName>
        <fullName evidence="5">TRAP transporter substrate-binding protein</fullName>
    </submittedName>
</protein>
<dbReference type="EMBL" id="BAABKI010000028">
    <property type="protein sequence ID" value="GAA5178026.1"/>
    <property type="molecule type" value="Genomic_DNA"/>
</dbReference>
<dbReference type="PANTHER" id="PTHR33376">
    <property type="match status" value="1"/>
</dbReference>
<keyword evidence="6" id="KW-1185">Reference proteome</keyword>
<keyword evidence="2" id="KW-0813">Transport</keyword>
<reference evidence="6" key="1">
    <citation type="journal article" date="2019" name="Int. J. Syst. Evol. Microbiol.">
        <title>The Global Catalogue of Microorganisms (GCM) 10K type strain sequencing project: providing services to taxonomists for standard genome sequencing and annotation.</title>
        <authorList>
            <consortium name="The Broad Institute Genomics Platform"/>
            <consortium name="The Broad Institute Genome Sequencing Center for Infectious Disease"/>
            <person name="Wu L."/>
            <person name="Ma J."/>
        </authorList>
    </citation>
    <scope>NUCLEOTIDE SEQUENCE [LARGE SCALE GENOMIC DNA]</scope>
    <source>
        <strain evidence="6">JCM 18472</strain>
    </source>
</reference>
<dbReference type="Gene3D" id="3.40.190.170">
    <property type="entry name" value="Bacterial extracellular solute-binding protein, family 7"/>
    <property type="match status" value="1"/>
</dbReference>
<dbReference type="Pfam" id="PF03480">
    <property type="entry name" value="DctP"/>
    <property type="match status" value="1"/>
</dbReference>
<feature type="chain" id="PRO_5046454178" evidence="4">
    <location>
        <begin position="29"/>
        <end position="360"/>
    </location>
</feature>
<dbReference type="Proteomes" id="UP001500074">
    <property type="component" value="Unassembled WGS sequence"/>
</dbReference>
<comment type="caution">
    <text evidence="5">The sequence shown here is derived from an EMBL/GenBank/DDBJ whole genome shotgun (WGS) entry which is preliminary data.</text>
</comment>
<comment type="similarity">
    <text evidence="1">Belongs to the bacterial solute-binding protein 7 family.</text>
</comment>
<keyword evidence="3 4" id="KW-0732">Signal</keyword>
<name>A0ABP9RIG9_9GAMM</name>
<gene>
    <name evidence="5" type="ORF">GCM10023342_27440</name>
</gene>
<feature type="signal peptide" evidence="4">
    <location>
        <begin position="1"/>
        <end position="28"/>
    </location>
</feature>
<sequence>MSLHNLFATGAALAALPLAISLSTAAQAQEYEMAIATLIPENLSNNSIYPALVHFKELVESRTDGDVTVSIFGGGQLGSEVETGSQVQAGGRALQSTILTSGAMSSFYGDYQVVTAPFLFKNWRQAWAFFDGEWFANFMKGTVEAADMRYLGTFDDGGGFVAFTNNERLIKTVDDLKGLNIRTEENPAHVAIMRALGASATPLPWGELITALETGLADGQFNAPVINTTYGLDEVTDYTTLTGHVYNSASWVVSEAWYQQLPEAYQRAITESAREAITLSHGASAALATASWQKSCELFKECYIMPTEERAKMAEIARPAWKTWIVDDYGMDAQLVDDMLAEVESLGESLPEQAYQRYGQ</sequence>
<accession>A0ABP9RIG9</accession>
<evidence type="ECO:0000313" key="5">
    <source>
        <dbReference type="EMBL" id="GAA5178026.1"/>
    </source>
</evidence>
<dbReference type="PANTHER" id="PTHR33376:SF7">
    <property type="entry name" value="C4-DICARBOXYLATE-BINDING PROTEIN DCTB"/>
    <property type="match status" value="1"/>
</dbReference>
<dbReference type="InterPro" id="IPR038404">
    <property type="entry name" value="TRAP_DctP_sf"/>
</dbReference>
<dbReference type="InterPro" id="IPR018389">
    <property type="entry name" value="DctP_fam"/>
</dbReference>
<evidence type="ECO:0000313" key="6">
    <source>
        <dbReference type="Proteomes" id="UP001500074"/>
    </source>
</evidence>
<dbReference type="NCBIfam" id="NF037995">
    <property type="entry name" value="TRAP_S1"/>
    <property type="match status" value="1"/>
</dbReference>
<dbReference type="RefSeq" id="WP_031383619.1">
    <property type="nucleotide sequence ID" value="NZ_BAABKI010000028.1"/>
</dbReference>
<dbReference type="CDD" id="cd13677">
    <property type="entry name" value="PBP2_TRAP_SBP_like_6"/>
    <property type="match status" value="1"/>
</dbReference>
<organism evidence="5 6">
    <name type="scientific">Modicisalibacter zincidurans</name>
    <dbReference type="NCBI Taxonomy" id="1178777"/>
    <lineage>
        <taxon>Bacteria</taxon>
        <taxon>Pseudomonadati</taxon>
        <taxon>Pseudomonadota</taxon>
        <taxon>Gammaproteobacteria</taxon>
        <taxon>Oceanospirillales</taxon>
        <taxon>Halomonadaceae</taxon>
        <taxon>Modicisalibacter</taxon>
    </lineage>
</organism>
<evidence type="ECO:0000256" key="4">
    <source>
        <dbReference type="SAM" id="SignalP"/>
    </source>
</evidence>
<proteinExistence type="inferred from homology"/>
<evidence type="ECO:0000256" key="2">
    <source>
        <dbReference type="ARBA" id="ARBA00022448"/>
    </source>
</evidence>